<dbReference type="AlphaFoldDB" id="A0A0F9WMG4"/>
<dbReference type="EMBL" id="LAZR01000242">
    <property type="protein sequence ID" value="KKN79778.1"/>
    <property type="molecule type" value="Genomic_DNA"/>
</dbReference>
<proteinExistence type="predicted"/>
<organism evidence="1">
    <name type="scientific">marine sediment metagenome</name>
    <dbReference type="NCBI Taxonomy" id="412755"/>
    <lineage>
        <taxon>unclassified sequences</taxon>
        <taxon>metagenomes</taxon>
        <taxon>ecological metagenomes</taxon>
    </lineage>
</organism>
<protein>
    <submittedName>
        <fullName evidence="1">Uncharacterized protein</fullName>
    </submittedName>
</protein>
<name>A0A0F9WMG4_9ZZZZ</name>
<accession>A0A0F9WMG4</accession>
<gene>
    <name evidence="1" type="ORF">LCGC14_0336330</name>
</gene>
<sequence length="145" mass="15448">MALLVKRDHDKVNIQAAITTTGAVSSTNTDAVRLPGMVNAIVFVCDVSAAATDAGDTLDIKVQTKIDGTNWVDVIHFTQILGNGGAKRFIAKLLANTAETLFADAVLAAGTTVRHLLGDEWRINYVQVDADANSSFTWKVTACPM</sequence>
<evidence type="ECO:0000313" key="1">
    <source>
        <dbReference type="EMBL" id="KKN79778.1"/>
    </source>
</evidence>
<comment type="caution">
    <text evidence="1">The sequence shown here is derived from an EMBL/GenBank/DDBJ whole genome shotgun (WGS) entry which is preliminary data.</text>
</comment>
<reference evidence="1" key="1">
    <citation type="journal article" date="2015" name="Nature">
        <title>Complex archaea that bridge the gap between prokaryotes and eukaryotes.</title>
        <authorList>
            <person name="Spang A."/>
            <person name="Saw J.H."/>
            <person name="Jorgensen S.L."/>
            <person name="Zaremba-Niedzwiedzka K."/>
            <person name="Martijn J."/>
            <person name="Lind A.E."/>
            <person name="van Eijk R."/>
            <person name="Schleper C."/>
            <person name="Guy L."/>
            <person name="Ettema T.J."/>
        </authorList>
    </citation>
    <scope>NUCLEOTIDE SEQUENCE</scope>
</reference>